<dbReference type="EMBL" id="JACATZ010000001">
    <property type="protein sequence ID" value="NWJ44447.1"/>
    <property type="molecule type" value="Genomic_DNA"/>
</dbReference>
<feature type="domain" description="PPM-type phosphatase" evidence="2">
    <location>
        <begin position="285"/>
        <end position="502"/>
    </location>
</feature>
<dbReference type="Pfam" id="PF07228">
    <property type="entry name" value="SpoIIE"/>
    <property type="match status" value="1"/>
</dbReference>
<dbReference type="PANTHER" id="PTHR43156">
    <property type="entry name" value="STAGE II SPORULATION PROTEIN E-RELATED"/>
    <property type="match status" value="1"/>
</dbReference>
<evidence type="ECO:0000313" key="5">
    <source>
        <dbReference type="Proteomes" id="UP000521676"/>
    </source>
</evidence>
<dbReference type="InterPro" id="IPR029016">
    <property type="entry name" value="GAF-like_dom_sf"/>
</dbReference>
<protein>
    <submittedName>
        <fullName evidence="3">SpoIIE family protein phosphatase</fullName>
    </submittedName>
</protein>
<dbReference type="RefSeq" id="WP_341468222.1">
    <property type="nucleotide sequence ID" value="NZ_CP128399.1"/>
</dbReference>
<evidence type="ECO:0000313" key="3">
    <source>
        <dbReference type="EMBL" id="NWJ44447.1"/>
    </source>
</evidence>
<dbReference type="SMART" id="SM00331">
    <property type="entry name" value="PP2C_SIG"/>
    <property type="match status" value="1"/>
</dbReference>
<keyword evidence="6" id="KW-1185">Reference proteome</keyword>
<dbReference type="Proteomes" id="UP001431572">
    <property type="component" value="Chromosome 1"/>
</dbReference>
<dbReference type="EMBL" id="CP128399">
    <property type="protein sequence ID" value="WJW66338.1"/>
    <property type="molecule type" value="Genomic_DNA"/>
</dbReference>
<evidence type="ECO:0000259" key="2">
    <source>
        <dbReference type="PROSITE" id="PS51746"/>
    </source>
</evidence>
<dbReference type="GO" id="GO:0016791">
    <property type="term" value="F:phosphatase activity"/>
    <property type="evidence" value="ECO:0007669"/>
    <property type="project" value="TreeGrafter"/>
</dbReference>
<sequence>MNEALQALRELVMSRFSYFEKLANLWHTAGATSFEIVGGGEQIMRWDYPGNSAGVVIAPLEVDGEIIGELRIQGLDEQLVFDRLEADATALDNLIRYEVELGMLTSELVQNQDQLLALYDLSRSMRRYLSPEEILATLCREAARLCSCDKAFALLAEPIKPALLIQYPENFLEEQQAQELLHRTQANGKPLVVNCGCNGTKNLLFLPITVNNAPFAGLGLANHTEAFSMPVIKLAQAITQYAGAQLENSILYSETLSQARMRSELELASSIQLRLLPQKFPSVKGLDIYAASCPARQVGGDFYNFISQSNGSLNFVVGDVSGKGLPAALMMAMARIAFQNASRFSKTMDPAKLMSRVNEDLYGDCSDLSMFITAFYGFYEPATRCLSYANAGHSPVIYCKADGSIQFFEADGTALGVLPISLSERQEVKLEYGDLLVVATDGFSEAFNSVGEMYGYDRLLELVKNNRSLSAQHISDLLFKKVLEHEAGVEQSDDRTLVVLKGIE</sequence>
<dbReference type="PANTHER" id="PTHR43156:SF2">
    <property type="entry name" value="STAGE II SPORULATION PROTEIN E"/>
    <property type="match status" value="1"/>
</dbReference>
<dbReference type="InterPro" id="IPR001932">
    <property type="entry name" value="PPM-type_phosphatase-like_dom"/>
</dbReference>
<evidence type="ECO:0000313" key="4">
    <source>
        <dbReference type="EMBL" id="WJW66338.1"/>
    </source>
</evidence>
<dbReference type="Gene3D" id="3.30.450.40">
    <property type="match status" value="1"/>
</dbReference>
<dbReference type="InterPro" id="IPR052016">
    <property type="entry name" value="Bact_Sigma-Reg"/>
</dbReference>
<dbReference type="Proteomes" id="UP000521676">
    <property type="component" value="Unassembled WGS sequence"/>
</dbReference>
<accession>A0A8T7LUC2</accession>
<dbReference type="SUPFAM" id="SSF81606">
    <property type="entry name" value="PP2C-like"/>
    <property type="match status" value="1"/>
</dbReference>
<dbReference type="SUPFAM" id="SSF55781">
    <property type="entry name" value="GAF domain-like"/>
    <property type="match status" value="1"/>
</dbReference>
<reference evidence="4" key="2">
    <citation type="journal article" date="2024" name="Nature">
        <title>Anoxygenic phototroph of the Chloroflexota uses a type I reaction centre.</title>
        <authorList>
            <person name="Tsuji J.M."/>
            <person name="Shaw N.A."/>
            <person name="Nagashima S."/>
            <person name="Venkiteswaran J.J."/>
            <person name="Schiff S.L."/>
            <person name="Watanabe T."/>
            <person name="Fukui M."/>
            <person name="Hanada S."/>
            <person name="Tank M."/>
            <person name="Neufeld J.D."/>
        </authorList>
    </citation>
    <scope>NUCLEOTIDE SEQUENCE</scope>
    <source>
        <strain evidence="4">L227-S17</strain>
    </source>
</reference>
<evidence type="ECO:0000313" key="6">
    <source>
        <dbReference type="Proteomes" id="UP001431572"/>
    </source>
</evidence>
<reference evidence="3 5" key="1">
    <citation type="submission" date="2020-06" db="EMBL/GenBank/DDBJ databases">
        <title>Anoxygenic phototrophic Chloroflexota member uses a Type I reaction center.</title>
        <authorList>
            <person name="Tsuji J.M."/>
            <person name="Shaw N.A."/>
            <person name="Nagashima S."/>
            <person name="Venkiteswaran J."/>
            <person name="Schiff S.L."/>
            <person name="Hanada S."/>
            <person name="Tank M."/>
            <person name="Neufeld J.D."/>
        </authorList>
    </citation>
    <scope>NUCLEOTIDE SEQUENCE [LARGE SCALE GENOMIC DNA]</scope>
    <source>
        <strain evidence="3">L227-S17</strain>
    </source>
</reference>
<keyword evidence="1" id="KW-0378">Hydrolase</keyword>
<gene>
    <name evidence="3" type="ORF">HXX08_01070</name>
    <name evidence="4" type="ORF">OZ401_002134</name>
</gene>
<dbReference type="AlphaFoldDB" id="A0A8T7LUC2"/>
<dbReference type="Gene3D" id="3.60.40.10">
    <property type="entry name" value="PPM-type phosphatase domain"/>
    <property type="match status" value="1"/>
</dbReference>
<dbReference type="PROSITE" id="PS51746">
    <property type="entry name" value="PPM_2"/>
    <property type="match status" value="1"/>
</dbReference>
<name>A0A8T7LUC2_9CHLR</name>
<dbReference type="InterPro" id="IPR036457">
    <property type="entry name" value="PPM-type-like_dom_sf"/>
</dbReference>
<evidence type="ECO:0000256" key="1">
    <source>
        <dbReference type="ARBA" id="ARBA00022801"/>
    </source>
</evidence>
<proteinExistence type="predicted"/>
<organism evidence="3 5">
    <name type="scientific">Candidatus Chlorohelix allophototropha</name>
    <dbReference type="NCBI Taxonomy" id="3003348"/>
    <lineage>
        <taxon>Bacteria</taxon>
        <taxon>Bacillati</taxon>
        <taxon>Chloroflexota</taxon>
        <taxon>Chloroflexia</taxon>
        <taxon>Candidatus Chloroheliales</taxon>
        <taxon>Candidatus Chloroheliaceae</taxon>
        <taxon>Candidatus Chlorohelix</taxon>
    </lineage>
</organism>